<dbReference type="Pfam" id="PF00196">
    <property type="entry name" value="GerE"/>
    <property type="match status" value="1"/>
</dbReference>
<evidence type="ECO:0000259" key="8">
    <source>
        <dbReference type="PROSITE" id="PS50110"/>
    </source>
</evidence>
<evidence type="ECO:0000256" key="1">
    <source>
        <dbReference type="ARBA" id="ARBA00022553"/>
    </source>
</evidence>
<dbReference type="SMART" id="SM00448">
    <property type="entry name" value="REC"/>
    <property type="match status" value="1"/>
</dbReference>
<dbReference type="CDD" id="cd06170">
    <property type="entry name" value="LuxR_C_like"/>
    <property type="match status" value="1"/>
</dbReference>
<evidence type="ECO:0000256" key="5">
    <source>
        <dbReference type="ARBA" id="ARBA00023163"/>
    </source>
</evidence>
<dbReference type="InterPro" id="IPR011006">
    <property type="entry name" value="CheY-like_superfamily"/>
</dbReference>
<feature type="domain" description="Response regulatory" evidence="8">
    <location>
        <begin position="4"/>
        <end position="118"/>
    </location>
</feature>
<dbReference type="Gene3D" id="1.10.10.10">
    <property type="entry name" value="Winged helix-like DNA-binding domain superfamily/Winged helix DNA-binding domain"/>
    <property type="match status" value="1"/>
</dbReference>
<organism evidence="9 10">
    <name type="scientific">Pseudoduganella rivuli</name>
    <dbReference type="NCBI Taxonomy" id="2666085"/>
    <lineage>
        <taxon>Bacteria</taxon>
        <taxon>Pseudomonadati</taxon>
        <taxon>Pseudomonadota</taxon>
        <taxon>Betaproteobacteria</taxon>
        <taxon>Burkholderiales</taxon>
        <taxon>Oxalobacteraceae</taxon>
        <taxon>Telluria group</taxon>
        <taxon>Pseudoduganella</taxon>
    </lineage>
</organism>
<accession>A0A7X2IPF6</accession>
<dbReference type="GO" id="GO:0000160">
    <property type="term" value="P:phosphorelay signal transduction system"/>
    <property type="evidence" value="ECO:0007669"/>
    <property type="project" value="UniProtKB-KW"/>
</dbReference>
<dbReference type="SUPFAM" id="SSF52172">
    <property type="entry name" value="CheY-like"/>
    <property type="match status" value="1"/>
</dbReference>
<keyword evidence="4" id="KW-0238">DNA-binding</keyword>
<keyword evidence="3" id="KW-0805">Transcription regulation</keyword>
<keyword evidence="5" id="KW-0804">Transcription</keyword>
<reference evidence="9 10" key="1">
    <citation type="submission" date="2019-11" db="EMBL/GenBank/DDBJ databases">
        <title>Novel species isolated from a subtropical stream in China.</title>
        <authorList>
            <person name="Lu H."/>
        </authorList>
    </citation>
    <scope>NUCLEOTIDE SEQUENCE [LARGE SCALE GENOMIC DNA]</scope>
    <source>
        <strain evidence="9 10">FT92W</strain>
    </source>
</reference>
<feature type="modified residue" description="4-aspartylphosphate" evidence="6">
    <location>
        <position position="53"/>
    </location>
</feature>
<dbReference type="SMART" id="SM00421">
    <property type="entry name" value="HTH_LUXR"/>
    <property type="match status" value="1"/>
</dbReference>
<sequence length="207" mass="22511">MTPRVFLVDDQPAILKALGRLLASAGYTVQGYTSAREFLDSGDAGTPGCLVLDLAMPEMGGMALQQELAQRDSHLPVIFLTGQGDIATGVQAMKLGAADFLTKPVDGERLLAAVAAAFERNRRSLADSAERDDLRQRLESLTPREREVMDLVAEGWLNKQIAAELGTVEKTVKVHRARVMAKMQAKSVSALVRMVDRLRNPPAEPFP</sequence>
<dbReference type="PANTHER" id="PTHR44688">
    <property type="entry name" value="DNA-BINDING TRANSCRIPTIONAL ACTIVATOR DEVR_DOSR"/>
    <property type="match status" value="1"/>
</dbReference>
<dbReference type="PROSITE" id="PS50110">
    <property type="entry name" value="RESPONSE_REGULATORY"/>
    <property type="match status" value="1"/>
</dbReference>
<dbReference type="InterPro" id="IPR000792">
    <property type="entry name" value="Tscrpt_reg_LuxR_C"/>
</dbReference>
<evidence type="ECO:0000256" key="2">
    <source>
        <dbReference type="ARBA" id="ARBA00023012"/>
    </source>
</evidence>
<dbReference type="EMBL" id="WKJJ01000010">
    <property type="protein sequence ID" value="MRV73528.1"/>
    <property type="molecule type" value="Genomic_DNA"/>
</dbReference>
<keyword evidence="10" id="KW-1185">Reference proteome</keyword>
<dbReference type="CDD" id="cd17537">
    <property type="entry name" value="REC_FixJ"/>
    <property type="match status" value="1"/>
</dbReference>
<keyword evidence="2" id="KW-0902">Two-component regulatory system</keyword>
<dbReference type="Gene3D" id="3.40.50.2300">
    <property type="match status" value="1"/>
</dbReference>
<dbReference type="FunFam" id="3.40.50.2300:FF:000018">
    <property type="entry name" value="DNA-binding transcriptional regulator NtrC"/>
    <property type="match status" value="1"/>
</dbReference>
<dbReference type="InterPro" id="IPR001789">
    <property type="entry name" value="Sig_transdc_resp-reg_receiver"/>
</dbReference>
<evidence type="ECO:0000256" key="3">
    <source>
        <dbReference type="ARBA" id="ARBA00023015"/>
    </source>
</evidence>
<dbReference type="AlphaFoldDB" id="A0A7X2IPF6"/>
<protein>
    <submittedName>
        <fullName evidence="9">Response regulator</fullName>
    </submittedName>
</protein>
<dbReference type="PROSITE" id="PS50043">
    <property type="entry name" value="HTH_LUXR_2"/>
    <property type="match status" value="1"/>
</dbReference>
<dbReference type="GO" id="GO:0003677">
    <property type="term" value="F:DNA binding"/>
    <property type="evidence" value="ECO:0007669"/>
    <property type="project" value="UniProtKB-KW"/>
</dbReference>
<dbReference type="InterPro" id="IPR016032">
    <property type="entry name" value="Sig_transdc_resp-reg_C-effctor"/>
</dbReference>
<dbReference type="Pfam" id="PF00072">
    <property type="entry name" value="Response_reg"/>
    <property type="match status" value="1"/>
</dbReference>
<evidence type="ECO:0000313" key="10">
    <source>
        <dbReference type="Proteomes" id="UP000446768"/>
    </source>
</evidence>
<dbReference type="InterPro" id="IPR036388">
    <property type="entry name" value="WH-like_DNA-bd_sf"/>
</dbReference>
<dbReference type="Proteomes" id="UP000446768">
    <property type="component" value="Unassembled WGS sequence"/>
</dbReference>
<dbReference type="PRINTS" id="PR00038">
    <property type="entry name" value="HTHLUXR"/>
</dbReference>
<evidence type="ECO:0000259" key="7">
    <source>
        <dbReference type="PROSITE" id="PS50043"/>
    </source>
</evidence>
<feature type="domain" description="HTH luxR-type" evidence="7">
    <location>
        <begin position="134"/>
        <end position="199"/>
    </location>
</feature>
<gene>
    <name evidence="9" type="ORF">GJ700_17585</name>
</gene>
<dbReference type="SUPFAM" id="SSF46894">
    <property type="entry name" value="C-terminal effector domain of the bipartite response regulators"/>
    <property type="match status" value="1"/>
</dbReference>
<dbReference type="PANTHER" id="PTHR44688:SF16">
    <property type="entry name" value="DNA-BINDING TRANSCRIPTIONAL ACTIVATOR DEVR_DOSR"/>
    <property type="match status" value="1"/>
</dbReference>
<comment type="caution">
    <text evidence="9">The sequence shown here is derived from an EMBL/GenBank/DDBJ whole genome shotgun (WGS) entry which is preliminary data.</text>
</comment>
<name>A0A7X2IPF6_9BURK</name>
<dbReference type="GO" id="GO:0006355">
    <property type="term" value="P:regulation of DNA-templated transcription"/>
    <property type="evidence" value="ECO:0007669"/>
    <property type="project" value="InterPro"/>
</dbReference>
<dbReference type="RefSeq" id="WP_154376165.1">
    <property type="nucleotide sequence ID" value="NZ_WKJJ01000010.1"/>
</dbReference>
<keyword evidence="1 6" id="KW-0597">Phosphoprotein</keyword>
<evidence type="ECO:0000256" key="4">
    <source>
        <dbReference type="ARBA" id="ARBA00023125"/>
    </source>
</evidence>
<evidence type="ECO:0000256" key="6">
    <source>
        <dbReference type="PROSITE-ProRule" id="PRU00169"/>
    </source>
</evidence>
<evidence type="ECO:0000313" key="9">
    <source>
        <dbReference type="EMBL" id="MRV73528.1"/>
    </source>
</evidence>
<proteinExistence type="predicted"/>